<accession>A0A1X9T2Y1</accession>
<dbReference type="EMBL" id="CP018791">
    <property type="protein sequence ID" value="ARR02884.1"/>
    <property type="molecule type" value="Genomic_DNA"/>
</dbReference>
<gene>
    <name evidence="1" type="ORF">CVIC8964_1505</name>
</gene>
<dbReference type="AlphaFoldDB" id="A0A1X9T2Y1"/>
<evidence type="ECO:0000313" key="2">
    <source>
        <dbReference type="Proteomes" id="UP000194265"/>
    </source>
</evidence>
<protein>
    <submittedName>
        <fullName evidence="1">Uncharacterized protein</fullName>
    </submittedName>
</protein>
<dbReference type="STRING" id="1660074.CVIC8964_1505"/>
<proteinExistence type="predicted"/>
<dbReference type="OrthoDB" id="5360715at2"/>
<evidence type="ECO:0000313" key="1">
    <source>
        <dbReference type="EMBL" id="ARR02884.1"/>
    </source>
</evidence>
<sequence>MPKENLKNYFMTVKDLKMELGLSDVTQCKLRRRKENPLPFIRCGGSGKILYLRDDVLNWLKGYKSDK</sequence>
<name>A0A1X9T2Y1_9BACT</name>
<dbReference type="RefSeq" id="WP_086334053.1">
    <property type="nucleotide sequence ID" value="NZ_CP018791.1"/>
</dbReference>
<organism evidence="1 2">
    <name type="scientific">Campylobacter vicugnae</name>
    <dbReference type="NCBI Taxonomy" id="1660076"/>
    <lineage>
        <taxon>Bacteria</taxon>
        <taxon>Pseudomonadati</taxon>
        <taxon>Campylobacterota</taxon>
        <taxon>Epsilonproteobacteria</taxon>
        <taxon>Campylobacterales</taxon>
        <taxon>Campylobacteraceae</taxon>
        <taxon>Campylobacter</taxon>
    </lineage>
</organism>
<dbReference type="Proteomes" id="UP000194265">
    <property type="component" value="Chromosome"/>
</dbReference>
<reference evidence="1 2" key="1">
    <citation type="journal article" date="2017" name="Genome Biol. Evol.">
        <title>Comparative Genomic Analysis Identifies a Campylobacter Clade Deficient in Selenium Metabolism.</title>
        <authorList>
            <person name="Miller W.G."/>
            <person name="Yee E."/>
            <person name="Lopes B.S."/>
            <person name="Chapman M.H."/>
            <person name="Huynh S."/>
            <person name="Bono J.L."/>
            <person name="Parker C.T."/>
            <person name="Strachan N.J.C."/>
            <person name="Forbes K.J."/>
        </authorList>
    </citation>
    <scope>NUCLEOTIDE SEQUENCE [LARGE SCALE GENOMIC DNA]</scope>
    <source>
        <strain evidence="1 2">RM8964</strain>
    </source>
</reference>